<reference evidence="1 2" key="1">
    <citation type="submission" date="2020-09" db="EMBL/GenBank/DDBJ databases">
        <title>De no assembly of potato wild relative species, Solanum commersonii.</title>
        <authorList>
            <person name="Cho K."/>
        </authorList>
    </citation>
    <scope>NUCLEOTIDE SEQUENCE [LARGE SCALE GENOMIC DNA]</scope>
    <source>
        <strain evidence="1">LZ3.2</strain>
        <tissue evidence="1">Leaf</tissue>
    </source>
</reference>
<keyword evidence="2" id="KW-1185">Reference proteome</keyword>
<name>A0A9J5WBH2_SOLCO</name>
<accession>A0A9J5WBH2</accession>
<dbReference type="Proteomes" id="UP000824120">
    <property type="component" value="Chromosome 12"/>
</dbReference>
<sequence length="77" mass="8328">MEIHLHLNSGTARSCLVFSRHIYSGIPTAAAIENIVSLPKKFGGRDGKDFHAIAVDISSSGSNIGSHFNVLIEYDPF</sequence>
<proteinExistence type="predicted"/>
<evidence type="ECO:0000313" key="1">
    <source>
        <dbReference type="EMBL" id="KAG5572885.1"/>
    </source>
</evidence>
<gene>
    <name evidence="1" type="ORF">H5410_062651</name>
</gene>
<organism evidence="1 2">
    <name type="scientific">Solanum commersonii</name>
    <name type="common">Commerson's wild potato</name>
    <name type="synonym">Commerson's nightshade</name>
    <dbReference type="NCBI Taxonomy" id="4109"/>
    <lineage>
        <taxon>Eukaryota</taxon>
        <taxon>Viridiplantae</taxon>
        <taxon>Streptophyta</taxon>
        <taxon>Embryophyta</taxon>
        <taxon>Tracheophyta</taxon>
        <taxon>Spermatophyta</taxon>
        <taxon>Magnoliopsida</taxon>
        <taxon>eudicotyledons</taxon>
        <taxon>Gunneridae</taxon>
        <taxon>Pentapetalae</taxon>
        <taxon>asterids</taxon>
        <taxon>lamiids</taxon>
        <taxon>Solanales</taxon>
        <taxon>Solanaceae</taxon>
        <taxon>Solanoideae</taxon>
        <taxon>Solaneae</taxon>
        <taxon>Solanum</taxon>
    </lineage>
</organism>
<evidence type="ECO:0000313" key="2">
    <source>
        <dbReference type="Proteomes" id="UP000824120"/>
    </source>
</evidence>
<comment type="caution">
    <text evidence="1">The sequence shown here is derived from an EMBL/GenBank/DDBJ whole genome shotgun (WGS) entry which is preliminary data.</text>
</comment>
<dbReference type="AlphaFoldDB" id="A0A9J5WBH2"/>
<dbReference type="EMBL" id="JACXVP010000012">
    <property type="protein sequence ID" value="KAG5572885.1"/>
    <property type="molecule type" value="Genomic_DNA"/>
</dbReference>
<protein>
    <submittedName>
        <fullName evidence="1">Uncharacterized protein</fullName>
    </submittedName>
</protein>